<evidence type="ECO:0000313" key="1">
    <source>
        <dbReference type="EMBL" id="SBW13033.1"/>
    </source>
</evidence>
<organism evidence="1">
    <name type="scientific">uncultured Alphaproteobacteria bacterium</name>
    <dbReference type="NCBI Taxonomy" id="91750"/>
    <lineage>
        <taxon>Bacteria</taxon>
        <taxon>Pseudomonadati</taxon>
        <taxon>Pseudomonadota</taxon>
        <taxon>Alphaproteobacteria</taxon>
        <taxon>environmental samples</taxon>
    </lineage>
</organism>
<reference evidence="1" key="1">
    <citation type="submission" date="2016-04" db="EMBL/GenBank/DDBJ databases">
        <authorList>
            <person name="Evans L.H."/>
            <person name="Alamgir A."/>
            <person name="Owens N."/>
            <person name="Weber N.D."/>
            <person name="Virtaneva K."/>
            <person name="Barbian K."/>
            <person name="Babar A."/>
            <person name="Rosenke K."/>
        </authorList>
    </citation>
    <scope>NUCLEOTIDE SEQUENCE</scope>
    <source>
        <strain evidence="1">86</strain>
    </source>
</reference>
<dbReference type="EMBL" id="FLUO01000004">
    <property type="protein sequence ID" value="SBW13033.1"/>
    <property type="molecule type" value="Genomic_DNA"/>
</dbReference>
<proteinExistence type="predicted"/>
<dbReference type="AlphaFoldDB" id="A0A212KMU7"/>
<sequence>MDTKTYTILQTTPRLGKAGDTVTLTPKAAKYWLMAGVIAEPAPARKGK</sequence>
<name>A0A212KMU7_9PROT</name>
<gene>
    <name evidence="1" type="ORF">KL86APRO_40055</name>
</gene>
<protein>
    <submittedName>
        <fullName evidence="1">Uncharacterized protein</fullName>
    </submittedName>
</protein>
<accession>A0A212KMU7</accession>